<feature type="domain" description="FAD-binding FR-type" evidence="1">
    <location>
        <begin position="3"/>
        <end position="134"/>
    </location>
</feature>
<proteinExistence type="predicted"/>
<dbReference type="Proteomes" id="UP001595912">
    <property type="component" value="Unassembled WGS sequence"/>
</dbReference>
<dbReference type="SUPFAM" id="SSF63380">
    <property type="entry name" value="Riboflavin synthase domain-like"/>
    <property type="match status" value="1"/>
</dbReference>
<reference evidence="3" key="1">
    <citation type="journal article" date="2019" name="Int. J. Syst. Evol. Microbiol.">
        <title>The Global Catalogue of Microorganisms (GCM) 10K type strain sequencing project: providing services to taxonomists for standard genome sequencing and annotation.</title>
        <authorList>
            <consortium name="The Broad Institute Genomics Platform"/>
            <consortium name="The Broad Institute Genome Sequencing Center for Infectious Disease"/>
            <person name="Wu L."/>
            <person name="Ma J."/>
        </authorList>
    </citation>
    <scope>NUCLEOTIDE SEQUENCE [LARGE SCALE GENOMIC DNA]</scope>
    <source>
        <strain evidence="3">CGMCC 4.7152</strain>
    </source>
</reference>
<dbReference type="CDD" id="cd06193">
    <property type="entry name" value="siderophore_interacting"/>
    <property type="match status" value="1"/>
</dbReference>
<dbReference type="InterPro" id="IPR039261">
    <property type="entry name" value="FNR_nucleotide-bd"/>
</dbReference>
<dbReference type="PANTHER" id="PTHR30157:SF0">
    <property type="entry name" value="NADPH-DEPENDENT FERRIC-CHELATE REDUCTASE"/>
    <property type="match status" value="1"/>
</dbReference>
<dbReference type="Gene3D" id="2.40.30.10">
    <property type="entry name" value="Translation factors"/>
    <property type="match status" value="1"/>
</dbReference>
<accession>A0ABV9VXN8</accession>
<dbReference type="Gene3D" id="3.40.50.80">
    <property type="entry name" value="Nucleotide-binding domain of ferredoxin-NADP reductase (FNR) module"/>
    <property type="match status" value="1"/>
</dbReference>
<dbReference type="InterPro" id="IPR013113">
    <property type="entry name" value="SIP_FAD-bd"/>
</dbReference>
<dbReference type="InterPro" id="IPR017938">
    <property type="entry name" value="Riboflavin_synthase-like_b-brl"/>
</dbReference>
<dbReference type="InterPro" id="IPR039374">
    <property type="entry name" value="SIP_fam"/>
</dbReference>
<dbReference type="EMBL" id="JBHSIU010000030">
    <property type="protein sequence ID" value="MFC5001166.1"/>
    <property type="molecule type" value="Genomic_DNA"/>
</dbReference>
<keyword evidence="3" id="KW-1185">Reference proteome</keyword>
<sequence>MTFEFFDVTVLRRELLSPSAVRIVFGGPDRLVSGGRDQRFKLFLPQPHQSAAVVPRGSDWYAEWRAADPSTRAVMRTYTVREQRDGEFDVEFAVHDTVAAGPASTWARHARPGDRAVVLCPTVADNGGVDFRPPPDTEWVLLTGDETAVPALAGILDWVGSSLPVRAWIEVHDPVDVRDLPRADSVEVTWLVGGGTVEAVRAAELPSGTPYAWLAGESGVVRGVRRHLVSERGIDKRRVMFTGYWRRGATEDDLLDS</sequence>
<evidence type="ECO:0000259" key="1">
    <source>
        <dbReference type="PROSITE" id="PS51384"/>
    </source>
</evidence>
<evidence type="ECO:0000313" key="3">
    <source>
        <dbReference type="Proteomes" id="UP001595912"/>
    </source>
</evidence>
<dbReference type="RefSeq" id="WP_380117904.1">
    <property type="nucleotide sequence ID" value="NZ_JBHSIU010000030.1"/>
</dbReference>
<evidence type="ECO:0000313" key="2">
    <source>
        <dbReference type="EMBL" id="MFC5001166.1"/>
    </source>
</evidence>
<comment type="caution">
    <text evidence="2">The sequence shown here is derived from an EMBL/GenBank/DDBJ whole genome shotgun (WGS) entry which is preliminary data.</text>
</comment>
<dbReference type="PANTHER" id="PTHR30157">
    <property type="entry name" value="FERRIC REDUCTASE, NADPH-DEPENDENT"/>
    <property type="match status" value="1"/>
</dbReference>
<dbReference type="Pfam" id="PF08021">
    <property type="entry name" value="FAD_binding_9"/>
    <property type="match status" value="1"/>
</dbReference>
<organism evidence="2 3">
    <name type="scientific">Dactylosporangium cerinum</name>
    <dbReference type="NCBI Taxonomy" id="1434730"/>
    <lineage>
        <taxon>Bacteria</taxon>
        <taxon>Bacillati</taxon>
        <taxon>Actinomycetota</taxon>
        <taxon>Actinomycetes</taxon>
        <taxon>Micromonosporales</taxon>
        <taxon>Micromonosporaceae</taxon>
        <taxon>Dactylosporangium</taxon>
    </lineage>
</organism>
<dbReference type="Pfam" id="PF04954">
    <property type="entry name" value="SIP"/>
    <property type="match status" value="1"/>
</dbReference>
<dbReference type="InterPro" id="IPR017927">
    <property type="entry name" value="FAD-bd_FR_type"/>
</dbReference>
<protein>
    <submittedName>
        <fullName evidence="2">Siderophore-interacting protein</fullName>
    </submittedName>
</protein>
<name>A0ABV9VXN8_9ACTN</name>
<gene>
    <name evidence="2" type="ORF">ACFPIJ_25420</name>
</gene>
<dbReference type="PROSITE" id="PS51384">
    <property type="entry name" value="FAD_FR"/>
    <property type="match status" value="1"/>
</dbReference>
<dbReference type="InterPro" id="IPR007037">
    <property type="entry name" value="SIP_rossman_dom"/>
</dbReference>